<name>A0ABD2ATA3_VESSQ</name>
<dbReference type="Proteomes" id="UP001607302">
    <property type="component" value="Unassembled WGS sequence"/>
</dbReference>
<keyword evidence="3" id="KW-1185">Reference proteome</keyword>
<keyword evidence="1" id="KW-0472">Membrane</keyword>
<comment type="caution">
    <text evidence="2">The sequence shown here is derived from an EMBL/GenBank/DDBJ whole genome shotgun (WGS) entry which is preliminary data.</text>
</comment>
<dbReference type="AlphaFoldDB" id="A0ABD2ATA3"/>
<accession>A0ABD2ATA3</accession>
<keyword evidence="1" id="KW-0812">Transmembrane</keyword>
<sequence length="59" mass="6911">MVMFGAPEHAFTTKEERMIFAICILIMCAICNIWIVEIYGSKKDKQLRLMDLRKMTKEA</sequence>
<organism evidence="2 3">
    <name type="scientific">Vespula squamosa</name>
    <name type="common">Southern yellow jacket</name>
    <name type="synonym">Wasp</name>
    <dbReference type="NCBI Taxonomy" id="30214"/>
    <lineage>
        <taxon>Eukaryota</taxon>
        <taxon>Metazoa</taxon>
        <taxon>Ecdysozoa</taxon>
        <taxon>Arthropoda</taxon>
        <taxon>Hexapoda</taxon>
        <taxon>Insecta</taxon>
        <taxon>Pterygota</taxon>
        <taxon>Neoptera</taxon>
        <taxon>Endopterygota</taxon>
        <taxon>Hymenoptera</taxon>
        <taxon>Apocrita</taxon>
        <taxon>Aculeata</taxon>
        <taxon>Vespoidea</taxon>
        <taxon>Vespidae</taxon>
        <taxon>Vespinae</taxon>
        <taxon>Vespula</taxon>
    </lineage>
</organism>
<evidence type="ECO:0000313" key="3">
    <source>
        <dbReference type="Proteomes" id="UP001607302"/>
    </source>
</evidence>
<gene>
    <name evidence="2" type="ORF">V1478_008361</name>
</gene>
<evidence type="ECO:0000256" key="1">
    <source>
        <dbReference type="SAM" id="Phobius"/>
    </source>
</evidence>
<evidence type="ECO:0000313" key="2">
    <source>
        <dbReference type="EMBL" id="KAL2723848.1"/>
    </source>
</evidence>
<reference evidence="2 3" key="1">
    <citation type="journal article" date="2024" name="Ann. Entomol. Soc. Am.">
        <title>Genomic analyses of the southern and eastern yellowjacket wasps (Hymenoptera: Vespidae) reveal evolutionary signatures of social life.</title>
        <authorList>
            <person name="Catto M.A."/>
            <person name="Caine P.B."/>
            <person name="Orr S.E."/>
            <person name="Hunt B.G."/>
            <person name="Goodisman M.A.D."/>
        </authorList>
    </citation>
    <scope>NUCLEOTIDE SEQUENCE [LARGE SCALE GENOMIC DNA]</scope>
    <source>
        <strain evidence="2">233</strain>
        <tissue evidence="2">Head and thorax</tissue>
    </source>
</reference>
<keyword evidence="1" id="KW-1133">Transmembrane helix</keyword>
<proteinExistence type="predicted"/>
<dbReference type="EMBL" id="JAUDFV010000139">
    <property type="protein sequence ID" value="KAL2723848.1"/>
    <property type="molecule type" value="Genomic_DNA"/>
</dbReference>
<feature type="transmembrane region" description="Helical" evidence="1">
    <location>
        <begin position="18"/>
        <end position="40"/>
    </location>
</feature>
<protein>
    <submittedName>
        <fullName evidence="2">Uncharacterized protein</fullName>
    </submittedName>
</protein>